<feature type="domain" description="Cyclic nucleotide-binding" evidence="11">
    <location>
        <begin position="466"/>
        <end position="589"/>
    </location>
</feature>
<keyword evidence="14" id="KW-1185">Reference proteome</keyword>
<evidence type="ECO:0000256" key="8">
    <source>
        <dbReference type="SAM" id="Coils"/>
    </source>
</evidence>
<keyword evidence="5" id="KW-0406">Ion transport</keyword>
<feature type="transmembrane region" description="Helical" evidence="10">
    <location>
        <begin position="168"/>
        <end position="187"/>
    </location>
</feature>
<dbReference type="OrthoDB" id="421226at2759"/>
<dbReference type="eggNOG" id="KOG0500">
    <property type="taxonomic scope" value="Eukaryota"/>
</dbReference>
<dbReference type="InterPro" id="IPR003938">
    <property type="entry name" value="K_chnl_volt-dep_EAG/ELK/ERG"/>
</dbReference>
<reference evidence="14" key="2">
    <citation type="submission" date="2012-11" db="EMBL/GenBank/DDBJ databases">
        <authorList>
            <person name="Kuo A."/>
            <person name="Curtis B.A."/>
            <person name="Tanifuji G."/>
            <person name="Burki F."/>
            <person name="Gruber A."/>
            <person name="Irimia M."/>
            <person name="Maruyama S."/>
            <person name="Arias M.C."/>
            <person name="Ball S.G."/>
            <person name="Gile G.H."/>
            <person name="Hirakawa Y."/>
            <person name="Hopkins J.F."/>
            <person name="Rensing S.A."/>
            <person name="Schmutz J."/>
            <person name="Symeonidi A."/>
            <person name="Elias M."/>
            <person name="Eveleigh R.J."/>
            <person name="Herman E.K."/>
            <person name="Klute M.J."/>
            <person name="Nakayama T."/>
            <person name="Obornik M."/>
            <person name="Reyes-Prieto A."/>
            <person name="Armbrust E.V."/>
            <person name="Aves S.J."/>
            <person name="Beiko R.G."/>
            <person name="Coutinho P."/>
            <person name="Dacks J.B."/>
            <person name="Durnford D.G."/>
            <person name="Fast N.M."/>
            <person name="Green B.R."/>
            <person name="Grisdale C."/>
            <person name="Hempe F."/>
            <person name="Henrissat B."/>
            <person name="Hoppner M.P."/>
            <person name="Ishida K.-I."/>
            <person name="Kim E."/>
            <person name="Koreny L."/>
            <person name="Kroth P.G."/>
            <person name="Liu Y."/>
            <person name="Malik S.-B."/>
            <person name="Maier U.G."/>
            <person name="McRose D."/>
            <person name="Mock T."/>
            <person name="Neilson J.A."/>
            <person name="Onodera N.T."/>
            <person name="Poole A.M."/>
            <person name="Pritham E.J."/>
            <person name="Richards T.A."/>
            <person name="Rocap G."/>
            <person name="Roy S.W."/>
            <person name="Sarai C."/>
            <person name="Schaack S."/>
            <person name="Shirato S."/>
            <person name="Slamovits C.H."/>
            <person name="Spencer D.F."/>
            <person name="Suzuki S."/>
            <person name="Worden A.Z."/>
            <person name="Zauner S."/>
            <person name="Barry K."/>
            <person name="Bell C."/>
            <person name="Bharti A.K."/>
            <person name="Crow J.A."/>
            <person name="Grimwood J."/>
            <person name="Kramer R."/>
            <person name="Lindquist E."/>
            <person name="Lucas S."/>
            <person name="Salamov A."/>
            <person name="McFadden G.I."/>
            <person name="Lane C.E."/>
            <person name="Keeling P.J."/>
            <person name="Gray M.W."/>
            <person name="Grigoriev I.V."/>
            <person name="Archibald J.M."/>
        </authorList>
    </citation>
    <scope>NUCLEOTIDE SEQUENCE</scope>
    <source>
        <strain evidence="14">CCMP2712</strain>
    </source>
</reference>
<evidence type="ECO:0000256" key="4">
    <source>
        <dbReference type="ARBA" id="ARBA00022989"/>
    </source>
</evidence>
<dbReference type="STRING" id="905079.L1K3R3"/>
<keyword evidence="6 10" id="KW-0472">Membrane</keyword>
<dbReference type="SUPFAM" id="SSF51206">
    <property type="entry name" value="cAMP-binding domain-like"/>
    <property type="match status" value="1"/>
</dbReference>
<feature type="region of interest" description="Disordered" evidence="9">
    <location>
        <begin position="840"/>
        <end position="902"/>
    </location>
</feature>
<dbReference type="SUPFAM" id="SSF81324">
    <property type="entry name" value="Voltage-gated potassium channels"/>
    <property type="match status" value="1"/>
</dbReference>
<dbReference type="InterPro" id="IPR018490">
    <property type="entry name" value="cNMP-bd_dom_sf"/>
</dbReference>
<dbReference type="KEGG" id="gtt:GUITHDRAFT_99228"/>
<feature type="transmembrane region" description="Helical" evidence="10">
    <location>
        <begin position="330"/>
        <end position="351"/>
    </location>
</feature>
<dbReference type="InterPro" id="IPR014710">
    <property type="entry name" value="RmlC-like_jellyroll"/>
</dbReference>
<dbReference type="InterPro" id="IPR000595">
    <property type="entry name" value="cNMP-bd_dom"/>
</dbReference>
<dbReference type="EnsemblProtists" id="EKX55451">
    <property type="protein sequence ID" value="EKX55451"/>
    <property type="gene ID" value="GUITHDRAFT_99228"/>
</dbReference>
<evidence type="ECO:0000256" key="9">
    <source>
        <dbReference type="SAM" id="MobiDB-lite"/>
    </source>
</evidence>
<feature type="transmembrane region" description="Helical" evidence="10">
    <location>
        <begin position="131"/>
        <end position="148"/>
    </location>
</feature>
<dbReference type="GO" id="GO:0005249">
    <property type="term" value="F:voltage-gated potassium channel activity"/>
    <property type="evidence" value="ECO:0007669"/>
    <property type="project" value="InterPro"/>
</dbReference>
<dbReference type="PRINTS" id="PR01463">
    <property type="entry name" value="EAGCHANLFMLY"/>
</dbReference>
<comment type="subcellular location">
    <subcellularLocation>
        <location evidence="1">Membrane</location>
        <topology evidence="1">Multi-pass membrane protein</topology>
    </subcellularLocation>
</comment>
<evidence type="ECO:0000256" key="6">
    <source>
        <dbReference type="ARBA" id="ARBA00023136"/>
    </source>
</evidence>
<dbReference type="Pfam" id="PF00520">
    <property type="entry name" value="Ion_trans"/>
    <property type="match status" value="1"/>
</dbReference>
<keyword evidence="4 10" id="KW-1133">Transmembrane helix</keyword>
<feature type="coiled-coil region" evidence="8">
    <location>
        <begin position="678"/>
        <end position="705"/>
    </location>
</feature>
<dbReference type="Gene3D" id="2.60.120.10">
    <property type="entry name" value="Jelly Rolls"/>
    <property type="match status" value="1"/>
</dbReference>
<organism evidence="12">
    <name type="scientific">Guillardia theta (strain CCMP2712)</name>
    <name type="common">Cryptophyte</name>
    <dbReference type="NCBI Taxonomy" id="905079"/>
    <lineage>
        <taxon>Eukaryota</taxon>
        <taxon>Cryptophyceae</taxon>
        <taxon>Pyrenomonadales</taxon>
        <taxon>Geminigeraceae</taxon>
        <taxon>Guillardia</taxon>
    </lineage>
</organism>
<dbReference type="Proteomes" id="UP000011087">
    <property type="component" value="Unassembled WGS sequence"/>
</dbReference>
<dbReference type="Pfam" id="PF00027">
    <property type="entry name" value="cNMP_binding"/>
    <property type="match status" value="1"/>
</dbReference>
<evidence type="ECO:0000259" key="11">
    <source>
        <dbReference type="PROSITE" id="PS50042"/>
    </source>
</evidence>
<dbReference type="PaxDb" id="55529-EKX55451"/>
<dbReference type="OMA" id="SHACADG"/>
<evidence type="ECO:0000256" key="10">
    <source>
        <dbReference type="SAM" id="Phobius"/>
    </source>
</evidence>
<feature type="compositionally biased region" description="Basic and acidic residues" evidence="9">
    <location>
        <begin position="751"/>
        <end position="760"/>
    </location>
</feature>
<feature type="compositionally biased region" description="Basic and acidic residues" evidence="9">
    <location>
        <begin position="16"/>
        <end position="31"/>
    </location>
</feature>
<keyword evidence="2" id="KW-0813">Transport</keyword>
<dbReference type="PROSITE" id="PS50042">
    <property type="entry name" value="CNMP_BINDING_3"/>
    <property type="match status" value="1"/>
</dbReference>
<evidence type="ECO:0000313" key="12">
    <source>
        <dbReference type="EMBL" id="EKX55451.1"/>
    </source>
</evidence>
<feature type="region of interest" description="Disordered" evidence="9">
    <location>
        <begin position="797"/>
        <end position="827"/>
    </location>
</feature>
<gene>
    <name evidence="12" type="ORF">GUITHDRAFT_99228</name>
</gene>
<dbReference type="CDD" id="cd00038">
    <property type="entry name" value="CAP_ED"/>
    <property type="match status" value="1"/>
</dbReference>
<feature type="transmembrane region" description="Helical" evidence="10">
    <location>
        <begin position="358"/>
        <end position="376"/>
    </location>
</feature>
<evidence type="ECO:0000256" key="7">
    <source>
        <dbReference type="ARBA" id="ARBA00023303"/>
    </source>
</evidence>
<dbReference type="EMBL" id="JH992965">
    <property type="protein sequence ID" value="EKX55451.1"/>
    <property type="molecule type" value="Genomic_DNA"/>
</dbReference>
<feature type="region of interest" description="Disordered" evidence="9">
    <location>
        <begin position="1"/>
        <end position="69"/>
    </location>
</feature>
<feature type="compositionally biased region" description="Polar residues" evidence="9">
    <location>
        <begin position="726"/>
        <end position="744"/>
    </location>
</feature>
<reference evidence="13" key="3">
    <citation type="submission" date="2015-06" db="UniProtKB">
        <authorList>
            <consortium name="EnsemblProtists"/>
        </authorList>
    </citation>
    <scope>IDENTIFICATION</scope>
</reference>
<dbReference type="GO" id="GO:0035725">
    <property type="term" value="P:sodium ion transmembrane transport"/>
    <property type="evidence" value="ECO:0007669"/>
    <property type="project" value="TreeGrafter"/>
</dbReference>
<feature type="transmembrane region" description="Helical" evidence="10">
    <location>
        <begin position="281"/>
        <end position="301"/>
    </location>
</feature>
<keyword evidence="7" id="KW-0407">Ion channel</keyword>
<dbReference type="PANTHER" id="PTHR45689">
    <property type="entry name" value="I[[H]] CHANNEL, ISOFORM E"/>
    <property type="match status" value="1"/>
</dbReference>
<protein>
    <recommendedName>
        <fullName evidence="11">Cyclic nucleotide-binding domain-containing protein</fullName>
    </recommendedName>
</protein>
<evidence type="ECO:0000256" key="3">
    <source>
        <dbReference type="ARBA" id="ARBA00022692"/>
    </source>
</evidence>
<dbReference type="PANTHER" id="PTHR45689:SF5">
    <property type="entry name" value="I[[H]] CHANNEL, ISOFORM E"/>
    <property type="match status" value="1"/>
</dbReference>
<evidence type="ECO:0000313" key="14">
    <source>
        <dbReference type="Proteomes" id="UP000011087"/>
    </source>
</evidence>
<evidence type="ECO:0000313" key="13">
    <source>
        <dbReference type="EnsemblProtists" id="EKX55451"/>
    </source>
</evidence>
<dbReference type="AlphaFoldDB" id="L1K3R3"/>
<keyword evidence="3 10" id="KW-0812">Transmembrane</keyword>
<sequence>MKATARADLQNGHHVQGVEEDGHPAAEHADYPSDQLKAEITYSHSDATETEGEQDGSVSQDQGSQERVDVSPKLSALVLKGPKRGGKKHSIIAEWKRKIFGIGPPRLGQPGSRLIHPFSPFGQFMTATSSFFLLYVGVTTPVTIGFFWNVEDCYRMPTLDLDMIVDCFFMFEIVCNLFVGVSVQGVYRDRLVVVWQEYLRGTLFFDLCTSIPVSIIEYVSLQSCYIGKASNSNSNSLKFIRVLKPLRIFKMLRVMKTSKLVGALDILESILRPPPLITTMVKLFILIFVMVHLCSCLYWLIKETFSTEEEYHLWLNHHGLDDDPSLAQKYIISAYFISTVFTTVGFGDIAAENTAERLVIILIMFLGSIIFGMLIGEVQSSMSHINRFARDRLRLSQEVKSFLRSKETSPALERVLLSYLLQDCSSRQAFEAQSKSISLLPVGLQMQIGQHLHQNILNRIPVFMSIVHESKSSFLVQLFMAMRVETHARDLPVARMTEKADRLLQIQRGTVRVDLNLDGPTLSTLNPGDCFGQFALYDDVTWQTEQGLPATFHALDFVELLALHREDFLVILRKTPSDLIIQIDDFAKNEKKMREKLRSLGADNISILRWVQLYGKILRRVRFERTKNAGFDLGRKRESVNYARNIHNFSVVERQNECSSQDNSAEILKAINLLKDSQDRLNDKVETLQTSVKTMKEDSEALDKKITTRMQEIIESLPASNHRRSGSTSPTVILSSFPILNNPSARKKERGRSTKQEDRPTFLQASSDIVLKRSEADMRVLENHLMTAEDSWMLPTFRSSEQEDRGASRRRRRRRSPNAKLSPHSKKFLADLFPDVYPKEESSAARREGVKAGMERREAKVRSGAQEDGPSHSSSVHRRGMVQNIGMERLEEPHPFRRHFSS</sequence>
<dbReference type="GO" id="GO:0098855">
    <property type="term" value="C:HCN channel complex"/>
    <property type="evidence" value="ECO:0007669"/>
    <property type="project" value="TreeGrafter"/>
</dbReference>
<dbReference type="RefSeq" id="XP_005842431.1">
    <property type="nucleotide sequence ID" value="XM_005842374.1"/>
</dbReference>
<feature type="region of interest" description="Disordered" evidence="9">
    <location>
        <begin position="715"/>
        <end position="763"/>
    </location>
</feature>
<dbReference type="Gene3D" id="1.10.287.70">
    <property type="match status" value="1"/>
</dbReference>
<evidence type="ECO:0000256" key="1">
    <source>
        <dbReference type="ARBA" id="ARBA00004141"/>
    </source>
</evidence>
<evidence type="ECO:0000256" key="2">
    <source>
        <dbReference type="ARBA" id="ARBA00022448"/>
    </source>
</evidence>
<reference evidence="12 14" key="1">
    <citation type="journal article" date="2012" name="Nature">
        <title>Algal genomes reveal evolutionary mosaicism and the fate of nucleomorphs.</title>
        <authorList>
            <consortium name="DOE Joint Genome Institute"/>
            <person name="Curtis B.A."/>
            <person name="Tanifuji G."/>
            <person name="Burki F."/>
            <person name="Gruber A."/>
            <person name="Irimia M."/>
            <person name="Maruyama S."/>
            <person name="Arias M.C."/>
            <person name="Ball S.G."/>
            <person name="Gile G.H."/>
            <person name="Hirakawa Y."/>
            <person name="Hopkins J.F."/>
            <person name="Kuo A."/>
            <person name="Rensing S.A."/>
            <person name="Schmutz J."/>
            <person name="Symeonidi A."/>
            <person name="Elias M."/>
            <person name="Eveleigh R.J."/>
            <person name="Herman E.K."/>
            <person name="Klute M.J."/>
            <person name="Nakayama T."/>
            <person name="Obornik M."/>
            <person name="Reyes-Prieto A."/>
            <person name="Armbrust E.V."/>
            <person name="Aves S.J."/>
            <person name="Beiko R.G."/>
            <person name="Coutinho P."/>
            <person name="Dacks J.B."/>
            <person name="Durnford D.G."/>
            <person name="Fast N.M."/>
            <person name="Green B.R."/>
            <person name="Grisdale C.J."/>
            <person name="Hempel F."/>
            <person name="Henrissat B."/>
            <person name="Hoppner M.P."/>
            <person name="Ishida K."/>
            <person name="Kim E."/>
            <person name="Koreny L."/>
            <person name="Kroth P.G."/>
            <person name="Liu Y."/>
            <person name="Malik S.B."/>
            <person name="Maier U.G."/>
            <person name="McRose D."/>
            <person name="Mock T."/>
            <person name="Neilson J.A."/>
            <person name="Onodera N.T."/>
            <person name="Poole A.M."/>
            <person name="Pritham E.J."/>
            <person name="Richards T.A."/>
            <person name="Rocap G."/>
            <person name="Roy S.W."/>
            <person name="Sarai C."/>
            <person name="Schaack S."/>
            <person name="Shirato S."/>
            <person name="Slamovits C.H."/>
            <person name="Spencer D.F."/>
            <person name="Suzuki S."/>
            <person name="Worden A.Z."/>
            <person name="Zauner S."/>
            <person name="Barry K."/>
            <person name="Bell C."/>
            <person name="Bharti A.K."/>
            <person name="Crow J.A."/>
            <person name="Grimwood J."/>
            <person name="Kramer R."/>
            <person name="Lindquist E."/>
            <person name="Lucas S."/>
            <person name="Salamov A."/>
            <person name="McFadden G.I."/>
            <person name="Lane C.E."/>
            <person name="Keeling P.J."/>
            <person name="Gray M.W."/>
            <person name="Grigoriev I.V."/>
            <person name="Archibald J.M."/>
        </authorList>
    </citation>
    <scope>NUCLEOTIDE SEQUENCE</scope>
    <source>
        <strain evidence="12 14">CCMP2712</strain>
    </source>
</reference>
<dbReference type="InterPro" id="IPR005821">
    <property type="entry name" value="Ion_trans_dom"/>
</dbReference>
<keyword evidence="8" id="KW-0175">Coiled coil</keyword>
<dbReference type="GO" id="GO:0003254">
    <property type="term" value="P:regulation of membrane depolarization"/>
    <property type="evidence" value="ECO:0007669"/>
    <property type="project" value="TreeGrafter"/>
</dbReference>
<evidence type="ECO:0000256" key="5">
    <source>
        <dbReference type="ARBA" id="ARBA00023065"/>
    </source>
</evidence>
<accession>L1K3R3</accession>
<dbReference type="InterPro" id="IPR051413">
    <property type="entry name" value="K/Na_HCN_channel"/>
</dbReference>
<dbReference type="HOGENOM" id="CLU_321463_0_0_1"/>
<feature type="compositionally biased region" description="Basic and acidic residues" evidence="9">
    <location>
        <begin position="840"/>
        <end position="861"/>
    </location>
</feature>
<dbReference type="GeneID" id="17312161"/>
<proteinExistence type="predicted"/>
<name>L1K3R3_GUITC</name>
<feature type="compositionally biased region" description="Basic residues" evidence="9">
    <location>
        <begin position="808"/>
        <end position="827"/>
    </location>
</feature>